<dbReference type="AlphaFoldDB" id="F2C828"/>
<evidence type="ECO:0000256" key="4">
    <source>
        <dbReference type="ARBA" id="ARBA00023154"/>
    </source>
</evidence>
<dbReference type="Pfam" id="PF01546">
    <property type="entry name" value="Peptidase_M20"/>
    <property type="match status" value="1"/>
</dbReference>
<comment type="caution">
    <text evidence="8">The sequence shown here is derived from an EMBL/GenBank/DDBJ whole genome shotgun (WGS) entry which is preliminary data.</text>
</comment>
<dbReference type="NCBIfam" id="TIGR01891">
    <property type="entry name" value="amidohydrolases"/>
    <property type="match status" value="1"/>
</dbReference>
<dbReference type="SUPFAM" id="SSF53187">
    <property type="entry name" value="Zn-dependent exopeptidases"/>
    <property type="match status" value="1"/>
</dbReference>
<feature type="transmembrane region" description="Helical" evidence="6">
    <location>
        <begin position="32"/>
        <end position="52"/>
    </location>
</feature>
<evidence type="ECO:0000256" key="6">
    <source>
        <dbReference type="SAM" id="Phobius"/>
    </source>
</evidence>
<dbReference type="PANTHER" id="PTHR11014:SF63">
    <property type="entry name" value="METALLOPEPTIDASE, PUTATIVE (AFU_ORTHOLOGUE AFUA_6G09600)-RELATED"/>
    <property type="match status" value="1"/>
</dbReference>
<dbReference type="InterPro" id="IPR033846">
    <property type="entry name" value="YxeP-like"/>
</dbReference>
<dbReference type="GO" id="GO:0009085">
    <property type="term" value="P:lysine biosynthetic process"/>
    <property type="evidence" value="ECO:0007669"/>
    <property type="project" value="UniProtKB-KW"/>
</dbReference>
<feature type="binding site" evidence="5">
    <location>
        <position position="191"/>
    </location>
    <ligand>
        <name>Mn(2+)</name>
        <dbReference type="ChEBI" id="CHEBI:29035"/>
        <label>2</label>
    </ligand>
</feature>
<dbReference type="FunFam" id="3.30.70.360:FF:000001">
    <property type="entry name" value="N-acetyldiaminopimelate deacetylase"/>
    <property type="match status" value="1"/>
</dbReference>
<dbReference type="EMBL" id="AFBD01000004">
    <property type="protein sequence ID" value="EGF14569.1"/>
    <property type="molecule type" value="Genomic_DNA"/>
</dbReference>
<dbReference type="SUPFAM" id="SSF55031">
    <property type="entry name" value="Bacterial exopeptidase dimerisation domain"/>
    <property type="match status" value="1"/>
</dbReference>
<dbReference type="PATRIC" id="fig|888813.3.peg.1200"/>
<evidence type="ECO:0000256" key="5">
    <source>
        <dbReference type="PIRSR" id="PIRSR005962-1"/>
    </source>
</evidence>
<feature type="domain" description="Peptidase M20 dimerisation" evidence="7">
    <location>
        <begin position="238"/>
        <end position="334"/>
    </location>
</feature>
<sequence>MVSGSWSVIFLMNPLSSPSKAIYHNTKIRGLIIDYLLSIFVSASSFVLYWMVDRCIRVKESAMKKFYDKLIQTRHYLHQHPELSGQEFETTAFLKGYLEDLDIRILESGLKTGLVAEVGSGKPVIALRADIDALPILEQTGLPYASQNAGVMHACGHDFHQTSLLGAAELLKAMEGDLRGTVRLIFQPAEETSQGASQVLATGLLDDVSAIIGFHNMPQLKAGQLALKAGAMMAGVEKFKVEVEGVSSHAARPDLGVDTVLTLTSMIQNLQALVARTVSPFEAAVLSVTHIESGATWNVLPQSGFFEGTIRSFNPTLQQRLKEDFIRIVENTAENFGAQVRISWDHTPPVTYNDPELAELLYEHSQNLAEVLPANPSSAGEDFAFYQEKLPGVFAFIGSNGAENAPDLHHDSMVIDDEAFKVSVPYYVESALFLLQHYKQKA</sequence>
<dbReference type="GO" id="GO:0046872">
    <property type="term" value="F:metal ion binding"/>
    <property type="evidence" value="ECO:0007669"/>
    <property type="project" value="UniProtKB-KW"/>
</dbReference>
<dbReference type="InterPro" id="IPR002933">
    <property type="entry name" value="Peptidase_M20"/>
</dbReference>
<organism evidence="8 9">
    <name type="scientific">Streptococcus sanguinis SK330</name>
    <dbReference type="NCBI Taxonomy" id="888813"/>
    <lineage>
        <taxon>Bacteria</taxon>
        <taxon>Bacillati</taxon>
        <taxon>Bacillota</taxon>
        <taxon>Bacilli</taxon>
        <taxon>Lactobacillales</taxon>
        <taxon>Streptococcaceae</taxon>
        <taxon>Streptococcus</taxon>
    </lineage>
</organism>
<dbReference type="Gene3D" id="3.40.630.10">
    <property type="entry name" value="Zn peptidases"/>
    <property type="match status" value="1"/>
</dbReference>
<keyword evidence="6" id="KW-1133">Transmembrane helix</keyword>
<dbReference type="InterPro" id="IPR011650">
    <property type="entry name" value="Peptidase_M20_dimer"/>
</dbReference>
<gene>
    <name evidence="8" type="primary">hipO</name>
    <name evidence="8" type="ORF">HMPREF9386_1223</name>
</gene>
<keyword evidence="2 8" id="KW-0378">Hydrolase</keyword>
<dbReference type="PIRSF" id="PIRSF005962">
    <property type="entry name" value="Pept_M20D_amidohydro"/>
    <property type="match status" value="1"/>
</dbReference>
<feature type="binding site" evidence="5">
    <location>
        <position position="157"/>
    </location>
    <ligand>
        <name>Mn(2+)</name>
        <dbReference type="ChEBI" id="CHEBI:29035"/>
        <label>2</label>
    </ligand>
</feature>
<dbReference type="EC" id="3.5.1.32" evidence="8"/>
<protein>
    <submittedName>
        <fullName evidence="8">Hippurate hydrolase</fullName>
        <ecNumber evidence="8">3.5.1.32</ecNumber>
    </submittedName>
</protein>
<evidence type="ECO:0000256" key="3">
    <source>
        <dbReference type="ARBA" id="ARBA00022915"/>
    </source>
</evidence>
<dbReference type="GO" id="GO:0050118">
    <property type="term" value="F:N-acetyldiaminopimelate deacetylase activity"/>
    <property type="evidence" value="ECO:0007669"/>
    <property type="project" value="UniProtKB-ARBA"/>
</dbReference>
<evidence type="ECO:0000256" key="2">
    <source>
        <dbReference type="ARBA" id="ARBA00022801"/>
    </source>
</evidence>
<dbReference type="Proteomes" id="UP000005955">
    <property type="component" value="Unassembled WGS sequence"/>
</dbReference>
<keyword evidence="1" id="KW-0028">Amino-acid biosynthesis</keyword>
<keyword evidence="3" id="KW-0220">Diaminopimelate biosynthesis</keyword>
<dbReference type="Pfam" id="PF07687">
    <property type="entry name" value="M20_dimer"/>
    <property type="match status" value="1"/>
</dbReference>
<keyword evidence="4" id="KW-0457">Lysine biosynthesis</keyword>
<feature type="binding site" evidence="5">
    <location>
        <position position="409"/>
    </location>
    <ligand>
        <name>Mn(2+)</name>
        <dbReference type="ChEBI" id="CHEBI:29035"/>
        <label>2</label>
    </ligand>
</feature>
<reference evidence="8 9" key="1">
    <citation type="submission" date="2011-02" db="EMBL/GenBank/DDBJ databases">
        <authorList>
            <person name="Muzny D."/>
            <person name="Qin X."/>
            <person name="Deng J."/>
            <person name="Jiang H."/>
            <person name="Liu Y."/>
            <person name="Qu J."/>
            <person name="Song X.-Z."/>
            <person name="Zhang L."/>
            <person name="Thornton R."/>
            <person name="Coyle M."/>
            <person name="Francisco L."/>
            <person name="Jackson L."/>
            <person name="Javaid M."/>
            <person name="Korchina V."/>
            <person name="Kovar C."/>
            <person name="Mata R."/>
            <person name="Mathew T."/>
            <person name="Ngo R."/>
            <person name="Nguyen L."/>
            <person name="Nguyen N."/>
            <person name="Okwuonu G."/>
            <person name="Ongeri F."/>
            <person name="Pham C."/>
            <person name="Simmons D."/>
            <person name="Wilczek-Boney K."/>
            <person name="Hale W."/>
            <person name="Jakkamsetti A."/>
            <person name="Pham P."/>
            <person name="Ruth R."/>
            <person name="San Lucas F."/>
            <person name="Warren J."/>
            <person name="Zhang J."/>
            <person name="Zhao Z."/>
            <person name="Zhou C."/>
            <person name="Zhu D."/>
            <person name="Lee S."/>
            <person name="Bess C."/>
            <person name="Blankenburg K."/>
            <person name="Forbes L."/>
            <person name="Fu Q."/>
            <person name="Gubbala S."/>
            <person name="Hirani K."/>
            <person name="Jayaseelan J.C."/>
            <person name="Lara F."/>
            <person name="Munidasa M."/>
            <person name="Palculict T."/>
            <person name="Patil S."/>
            <person name="Pu L.-L."/>
            <person name="Saada N."/>
            <person name="Tang L."/>
            <person name="Weissenberger G."/>
            <person name="Zhu Y."/>
            <person name="Hemphill L."/>
            <person name="Shang Y."/>
            <person name="Youmans B."/>
            <person name="Ayvaz T."/>
            <person name="Ross M."/>
            <person name="Santibanez J."/>
            <person name="Aqrawi P."/>
            <person name="Gross S."/>
            <person name="Joshi V."/>
            <person name="Fowler G."/>
            <person name="Nazareth L."/>
            <person name="Reid J."/>
            <person name="Worley K."/>
            <person name="Petrosino J."/>
            <person name="Highlander S."/>
            <person name="Gibbs R."/>
        </authorList>
    </citation>
    <scope>NUCLEOTIDE SEQUENCE [LARGE SCALE GENOMIC DNA]</scope>
    <source>
        <strain evidence="8 9">SK330</strain>
    </source>
</reference>
<dbReference type="GO" id="GO:0047980">
    <property type="term" value="F:hippurate hydrolase activity"/>
    <property type="evidence" value="ECO:0007669"/>
    <property type="project" value="UniProtKB-EC"/>
</dbReference>
<evidence type="ECO:0000259" key="7">
    <source>
        <dbReference type="Pfam" id="PF07687"/>
    </source>
</evidence>
<dbReference type="HOGENOM" id="CLU_023257_1_1_9"/>
<dbReference type="Gene3D" id="3.30.70.360">
    <property type="match status" value="1"/>
</dbReference>
<evidence type="ECO:0000313" key="9">
    <source>
        <dbReference type="Proteomes" id="UP000005955"/>
    </source>
</evidence>
<evidence type="ECO:0000313" key="8">
    <source>
        <dbReference type="EMBL" id="EGF14569.1"/>
    </source>
</evidence>
<dbReference type="GO" id="GO:0019877">
    <property type="term" value="P:diaminopimelate biosynthetic process"/>
    <property type="evidence" value="ECO:0007669"/>
    <property type="project" value="UniProtKB-KW"/>
</dbReference>
<evidence type="ECO:0000256" key="1">
    <source>
        <dbReference type="ARBA" id="ARBA00022605"/>
    </source>
</evidence>
<keyword evidence="6" id="KW-0472">Membrane</keyword>
<accession>F2C828</accession>
<keyword evidence="5" id="KW-0464">Manganese</keyword>
<dbReference type="InterPro" id="IPR017439">
    <property type="entry name" value="Amidohydrolase"/>
</dbReference>
<comment type="cofactor">
    <cofactor evidence="5">
        <name>Mn(2+)</name>
        <dbReference type="ChEBI" id="CHEBI:29035"/>
    </cofactor>
    <text evidence="5">The Mn(2+) ion enhances activity.</text>
</comment>
<keyword evidence="6" id="KW-0812">Transmembrane</keyword>
<dbReference type="PANTHER" id="PTHR11014">
    <property type="entry name" value="PEPTIDASE M20 FAMILY MEMBER"/>
    <property type="match status" value="1"/>
</dbReference>
<dbReference type="InterPro" id="IPR036264">
    <property type="entry name" value="Bact_exopeptidase_dim_dom"/>
</dbReference>
<name>F2C828_STRSA</name>
<proteinExistence type="predicted"/>
<dbReference type="CDD" id="cd05669">
    <property type="entry name" value="M20_Acy1_YxeP-like"/>
    <property type="match status" value="1"/>
</dbReference>
<keyword evidence="5" id="KW-0479">Metal-binding</keyword>
<feature type="binding site" evidence="5">
    <location>
        <position position="215"/>
    </location>
    <ligand>
        <name>Mn(2+)</name>
        <dbReference type="ChEBI" id="CHEBI:29035"/>
        <label>2</label>
    </ligand>
</feature>
<feature type="binding site" evidence="5">
    <location>
        <position position="155"/>
    </location>
    <ligand>
        <name>Mn(2+)</name>
        <dbReference type="ChEBI" id="CHEBI:29035"/>
        <label>2</label>
    </ligand>
</feature>